<keyword evidence="1" id="KW-0472">Membrane</keyword>
<reference evidence="3 4" key="1">
    <citation type="journal article" date="2014" name="PLoS ONE">
        <title>Global Analysis of Gene Expression Profiles in Physic Nut (Jatropha curcas L.) Seedlings Exposed to Salt Stress.</title>
        <authorList>
            <person name="Zhang L."/>
            <person name="Zhang C."/>
            <person name="Wu P."/>
            <person name="Chen Y."/>
            <person name="Li M."/>
            <person name="Jiang H."/>
            <person name="Wu G."/>
        </authorList>
    </citation>
    <scope>NUCLEOTIDE SEQUENCE [LARGE SCALE GENOMIC DNA]</scope>
    <source>
        <strain evidence="4">cv. GZQX0401</strain>
        <tissue evidence="3">Young leaves</tissue>
    </source>
</reference>
<evidence type="ECO:0000313" key="4">
    <source>
        <dbReference type="Proteomes" id="UP000027138"/>
    </source>
</evidence>
<dbReference type="PANTHER" id="PTHR46033">
    <property type="entry name" value="PROTEIN MAIN-LIKE 2"/>
    <property type="match status" value="1"/>
</dbReference>
<dbReference type="AlphaFoldDB" id="A0A067JLL7"/>
<dbReference type="PANTHER" id="PTHR46033:SF8">
    <property type="entry name" value="PROTEIN MAINTENANCE OF MERISTEMS-LIKE"/>
    <property type="match status" value="1"/>
</dbReference>
<name>A0A067JLL7_JATCU</name>
<dbReference type="OrthoDB" id="1938336at2759"/>
<feature type="transmembrane region" description="Helical" evidence="1">
    <location>
        <begin position="75"/>
        <end position="94"/>
    </location>
</feature>
<evidence type="ECO:0000256" key="1">
    <source>
        <dbReference type="SAM" id="Phobius"/>
    </source>
</evidence>
<evidence type="ECO:0000259" key="2">
    <source>
        <dbReference type="Pfam" id="PF10536"/>
    </source>
</evidence>
<dbReference type="InterPro" id="IPR044824">
    <property type="entry name" value="MAIN-like"/>
</dbReference>
<proteinExistence type="predicted"/>
<keyword evidence="4" id="KW-1185">Reference proteome</keyword>
<protein>
    <recommendedName>
        <fullName evidence="2">Aminotransferase-like plant mobile domain-containing protein</fullName>
    </recommendedName>
</protein>
<dbReference type="GO" id="GO:0010073">
    <property type="term" value="P:meristem maintenance"/>
    <property type="evidence" value="ECO:0007669"/>
    <property type="project" value="InterPro"/>
</dbReference>
<accession>A0A067JLL7</accession>
<organism evidence="3 4">
    <name type="scientific">Jatropha curcas</name>
    <name type="common">Barbados nut</name>
    <dbReference type="NCBI Taxonomy" id="180498"/>
    <lineage>
        <taxon>Eukaryota</taxon>
        <taxon>Viridiplantae</taxon>
        <taxon>Streptophyta</taxon>
        <taxon>Embryophyta</taxon>
        <taxon>Tracheophyta</taxon>
        <taxon>Spermatophyta</taxon>
        <taxon>Magnoliopsida</taxon>
        <taxon>eudicotyledons</taxon>
        <taxon>Gunneridae</taxon>
        <taxon>Pentapetalae</taxon>
        <taxon>rosids</taxon>
        <taxon>fabids</taxon>
        <taxon>Malpighiales</taxon>
        <taxon>Euphorbiaceae</taxon>
        <taxon>Crotonoideae</taxon>
        <taxon>Jatropheae</taxon>
        <taxon>Jatropha</taxon>
    </lineage>
</organism>
<dbReference type="Proteomes" id="UP000027138">
    <property type="component" value="Unassembled WGS sequence"/>
</dbReference>
<dbReference type="Pfam" id="PF10536">
    <property type="entry name" value="PMD"/>
    <property type="match status" value="1"/>
</dbReference>
<feature type="domain" description="Aminotransferase-like plant mobile" evidence="2">
    <location>
        <begin position="49"/>
        <end position="96"/>
    </location>
</feature>
<keyword evidence="1" id="KW-1133">Transmembrane helix</keyword>
<dbReference type="EMBL" id="KK915069">
    <property type="protein sequence ID" value="KDP24762.1"/>
    <property type="molecule type" value="Genomic_DNA"/>
</dbReference>
<evidence type="ECO:0000313" key="3">
    <source>
        <dbReference type="EMBL" id="KDP24762.1"/>
    </source>
</evidence>
<gene>
    <name evidence="3" type="ORF">JCGZ_25422</name>
</gene>
<sequence>MRRGKFGYNTFATGEWFDRLHKRVQEHVREASFGRFVDTLPQVQGRTLSSSILALMERWMDTTHTFHLSFSEMTITPIDFTAIMGLLFGGSMVFNDRMRTLDRPGLRTSL</sequence>
<dbReference type="InterPro" id="IPR019557">
    <property type="entry name" value="AminoTfrase-like_pln_mobile"/>
</dbReference>
<keyword evidence="1" id="KW-0812">Transmembrane</keyword>